<name>A0A9D4N9Z8_DREPO</name>
<accession>A0A9D4N9Z8</accession>
<comment type="caution">
    <text evidence="1">The sequence shown here is derived from an EMBL/GenBank/DDBJ whole genome shotgun (WGS) entry which is preliminary data.</text>
</comment>
<evidence type="ECO:0000313" key="1">
    <source>
        <dbReference type="EMBL" id="KAH3890736.1"/>
    </source>
</evidence>
<proteinExistence type="predicted"/>
<dbReference type="Proteomes" id="UP000828390">
    <property type="component" value="Unassembled WGS sequence"/>
</dbReference>
<dbReference type="EMBL" id="JAIWYP010000001">
    <property type="protein sequence ID" value="KAH3890736.1"/>
    <property type="molecule type" value="Genomic_DNA"/>
</dbReference>
<evidence type="ECO:0000313" key="2">
    <source>
        <dbReference type="Proteomes" id="UP000828390"/>
    </source>
</evidence>
<reference evidence="1" key="1">
    <citation type="journal article" date="2019" name="bioRxiv">
        <title>The Genome of the Zebra Mussel, Dreissena polymorpha: A Resource for Invasive Species Research.</title>
        <authorList>
            <person name="McCartney M.A."/>
            <person name="Auch B."/>
            <person name="Kono T."/>
            <person name="Mallez S."/>
            <person name="Zhang Y."/>
            <person name="Obille A."/>
            <person name="Becker A."/>
            <person name="Abrahante J.E."/>
            <person name="Garbe J."/>
            <person name="Badalamenti J.P."/>
            <person name="Herman A."/>
            <person name="Mangelson H."/>
            <person name="Liachko I."/>
            <person name="Sullivan S."/>
            <person name="Sone E.D."/>
            <person name="Koren S."/>
            <person name="Silverstein K.A.T."/>
            <person name="Beckman K.B."/>
            <person name="Gohl D.M."/>
        </authorList>
    </citation>
    <scope>NUCLEOTIDE SEQUENCE</scope>
    <source>
        <strain evidence="1">Duluth1</strain>
        <tissue evidence="1">Whole animal</tissue>
    </source>
</reference>
<reference evidence="1" key="2">
    <citation type="submission" date="2020-11" db="EMBL/GenBank/DDBJ databases">
        <authorList>
            <person name="McCartney M.A."/>
            <person name="Auch B."/>
            <person name="Kono T."/>
            <person name="Mallez S."/>
            <person name="Becker A."/>
            <person name="Gohl D.M."/>
            <person name="Silverstein K.A.T."/>
            <person name="Koren S."/>
            <person name="Bechman K.B."/>
            <person name="Herman A."/>
            <person name="Abrahante J.E."/>
            <person name="Garbe J."/>
        </authorList>
    </citation>
    <scope>NUCLEOTIDE SEQUENCE</scope>
    <source>
        <strain evidence="1">Duluth1</strain>
        <tissue evidence="1">Whole animal</tissue>
    </source>
</reference>
<dbReference type="AlphaFoldDB" id="A0A9D4N9Z8"/>
<protein>
    <submittedName>
        <fullName evidence="1">Uncharacterized protein</fullName>
    </submittedName>
</protein>
<keyword evidence="2" id="KW-1185">Reference proteome</keyword>
<sequence length="133" mass="14987">MSHFGPCLSIICHHKPESMPTLQQLTSFLATRPPLQLRLRQLQPLALQPMLRPLQQHRQCRISLSMCFVSMCIPSRATRTSVLSVDPMAYSTLMSATSVRHTVPSQACTRCQTCPAAAIHLETLNIKKRHKIK</sequence>
<organism evidence="1 2">
    <name type="scientific">Dreissena polymorpha</name>
    <name type="common">Zebra mussel</name>
    <name type="synonym">Mytilus polymorpha</name>
    <dbReference type="NCBI Taxonomy" id="45954"/>
    <lineage>
        <taxon>Eukaryota</taxon>
        <taxon>Metazoa</taxon>
        <taxon>Spiralia</taxon>
        <taxon>Lophotrochozoa</taxon>
        <taxon>Mollusca</taxon>
        <taxon>Bivalvia</taxon>
        <taxon>Autobranchia</taxon>
        <taxon>Heteroconchia</taxon>
        <taxon>Euheterodonta</taxon>
        <taxon>Imparidentia</taxon>
        <taxon>Neoheterodontei</taxon>
        <taxon>Myida</taxon>
        <taxon>Dreissenoidea</taxon>
        <taxon>Dreissenidae</taxon>
        <taxon>Dreissena</taxon>
    </lineage>
</organism>
<gene>
    <name evidence="1" type="ORF">DPMN_014824</name>
</gene>